<accession>A0A550CL63</accession>
<keyword evidence="2" id="KW-1185">Reference proteome</keyword>
<organism evidence="1 2">
    <name type="scientific">Schizophyllum amplum</name>
    <dbReference type="NCBI Taxonomy" id="97359"/>
    <lineage>
        <taxon>Eukaryota</taxon>
        <taxon>Fungi</taxon>
        <taxon>Dikarya</taxon>
        <taxon>Basidiomycota</taxon>
        <taxon>Agaricomycotina</taxon>
        <taxon>Agaricomycetes</taxon>
        <taxon>Agaricomycetidae</taxon>
        <taxon>Agaricales</taxon>
        <taxon>Schizophyllaceae</taxon>
        <taxon>Schizophyllum</taxon>
    </lineage>
</organism>
<evidence type="ECO:0000313" key="1">
    <source>
        <dbReference type="EMBL" id="TRM65532.1"/>
    </source>
</evidence>
<proteinExistence type="predicted"/>
<dbReference type="Proteomes" id="UP000320762">
    <property type="component" value="Unassembled WGS sequence"/>
</dbReference>
<name>A0A550CL63_9AGAR</name>
<protein>
    <submittedName>
        <fullName evidence="1">Uncharacterized protein</fullName>
    </submittedName>
</protein>
<sequence>MRCSDARTLPFSSLLRPDRLRDLGVALLRSCYGFERLSHQCAGAACPAPTAITTRARILLALDQSTSSQSVPAPSAKLTVGARGSQGRRVFLALSCARRRLRRRGMRYAVRRCAVP</sequence>
<reference evidence="1 2" key="1">
    <citation type="journal article" date="2019" name="New Phytol.">
        <title>Comparative genomics reveals unique wood-decay strategies and fruiting body development in the Schizophyllaceae.</title>
        <authorList>
            <person name="Almasi E."/>
            <person name="Sahu N."/>
            <person name="Krizsan K."/>
            <person name="Balint B."/>
            <person name="Kovacs G.M."/>
            <person name="Kiss B."/>
            <person name="Cseklye J."/>
            <person name="Drula E."/>
            <person name="Henrissat B."/>
            <person name="Nagy I."/>
            <person name="Chovatia M."/>
            <person name="Adam C."/>
            <person name="LaButti K."/>
            <person name="Lipzen A."/>
            <person name="Riley R."/>
            <person name="Grigoriev I.V."/>
            <person name="Nagy L.G."/>
        </authorList>
    </citation>
    <scope>NUCLEOTIDE SEQUENCE [LARGE SCALE GENOMIC DNA]</scope>
    <source>
        <strain evidence="1 2">NL-1724</strain>
    </source>
</reference>
<evidence type="ECO:0000313" key="2">
    <source>
        <dbReference type="Proteomes" id="UP000320762"/>
    </source>
</evidence>
<dbReference type="EMBL" id="VDMD01000005">
    <property type="protein sequence ID" value="TRM65532.1"/>
    <property type="molecule type" value="Genomic_DNA"/>
</dbReference>
<gene>
    <name evidence="1" type="ORF">BD626DRAFT_489061</name>
</gene>
<comment type="caution">
    <text evidence="1">The sequence shown here is derived from an EMBL/GenBank/DDBJ whole genome shotgun (WGS) entry which is preliminary data.</text>
</comment>
<dbReference type="AlphaFoldDB" id="A0A550CL63"/>